<dbReference type="Proteomes" id="UP000051862">
    <property type="component" value="Unassembled WGS sequence"/>
</dbReference>
<evidence type="ECO:0000313" key="4">
    <source>
        <dbReference type="Proteomes" id="UP000051862"/>
    </source>
</evidence>
<dbReference type="Proteomes" id="UP000250136">
    <property type="component" value="Chromosome"/>
</dbReference>
<proteinExistence type="predicted"/>
<dbReference type="KEGG" id="ttd:A3L14_03445"/>
<reference evidence="3 5" key="3">
    <citation type="submission" date="2016-10" db="EMBL/GenBank/DDBJ databases">
        <authorList>
            <person name="de Groot N.N."/>
        </authorList>
    </citation>
    <scope>NUCLEOTIDE SEQUENCE [LARGE SCALE GENOMIC DNA]</scope>
    <source>
        <strain evidence="3 5">OGL-20</strain>
    </source>
</reference>
<name>A0A0Q2QRY7_9EURY</name>
<evidence type="ECO:0000313" key="1">
    <source>
        <dbReference type="EMBL" id="ASJ11996.1"/>
    </source>
</evidence>
<dbReference type="EMBL" id="FOIW01000002">
    <property type="protein sequence ID" value="SEW10316.1"/>
    <property type="molecule type" value="Genomic_DNA"/>
</dbReference>
<keyword evidence="6" id="KW-1185">Reference proteome</keyword>
<reference evidence="1 6" key="2">
    <citation type="submission" date="2016-04" db="EMBL/GenBank/DDBJ databases">
        <title>Complete genome sequence of Thermococcus thioreducens type strain OGL-20P.</title>
        <authorList>
            <person name="Oger P.M."/>
        </authorList>
    </citation>
    <scope>NUCLEOTIDE SEQUENCE [LARGE SCALE GENOMIC DNA]</scope>
    <source>
        <strain evidence="1 6">OGL-20P</strain>
    </source>
</reference>
<dbReference type="STRING" id="277988.SAMN05216170_1586"/>
<evidence type="ECO:0000313" key="3">
    <source>
        <dbReference type="EMBL" id="SEW10316.1"/>
    </source>
</evidence>
<evidence type="ECO:0000313" key="2">
    <source>
        <dbReference type="EMBL" id="KQH82781.1"/>
    </source>
</evidence>
<dbReference type="AlphaFoldDB" id="A0A0Q2QRY7"/>
<dbReference type="PATRIC" id="fig|277988.4.peg.869"/>
<dbReference type="EMBL" id="LIXN01000006">
    <property type="protein sequence ID" value="KQH82781.1"/>
    <property type="molecule type" value="Genomic_DNA"/>
</dbReference>
<sequence length="102" mass="11700">MDKILGKYGAVHYEDIIDEYEVPVRGFLFKDGRLEGVYVKGGILPVTEELPRDVHEDILRGRSGKKLIVREVRYAGADVLEVYIQDGYRTWPVYVSQLPDES</sequence>
<evidence type="ECO:0000313" key="5">
    <source>
        <dbReference type="Proteomes" id="UP000182125"/>
    </source>
</evidence>
<accession>A0A0Q2QRY7</accession>
<dbReference type="EMBL" id="CP015105">
    <property type="protein sequence ID" value="ASJ11996.1"/>
    <property type="molecule type" value="Genomic_DNA"/>
</dbReference>
<organism evidence="2 4">
    <name type="scientific">Thermococcus thioreducens</name>
    <dbReference type="NCBI Taxonomy" id="277988"/>
    <lineage>
        <taxon>Archaea</taxon>
        <taxon>Methanobacteriati</taxon>
        <taxon>Methanobacteriota</taxon>
        <taxon>Thermococci</taxon>
        <taxon>Thermococcales</taxon>
        <taxon>Thermococcaceae</taxon>
        <taxon>Thermococcus</taxon>
    </lineage>
</organism>
<protein>
    <submittedName>
        <fullName evidence="2">Uncharacterized protein</fullName>
    </submittedName>
</protein>
<evidence type="ECO:0000313" key="6">
    <source>
        <dbReference type="Proteomes" id="UP000250136"/>
    </source>
</evidence>
<dbReference type="Proteomes" id="UP000182125">
    <property type="component" value="Unassembled WGS sequence"/>
</dbReference>
<reference evidence="2 4" key="1">
    <citation type="submission" date="2015-08" db="EMBL/GenBank/DDBJ databases">
        <title>Thermococcus thioreducens DSM 14981 genome sequencing.</title>
        <authorList>
            <person name="Hong S.-J."/>
            <person name="Kim M.-C."/>
            <person name="Shin J.-H."/>
        </authorList>
    </citation>
    <scope>NUCLEOTIDE SEQUENCE [LARGE SCALE GENOMIC DNA]</scope>
    <source>
        <strain evidence="2 4">DSM 14981</strain>
    </source>
</reference>
<gene>
    <name evidence="1" type="ORF">A3L14_03445</name>
    <name evidence="2" type="ORF">AMR53_04120</name>
    <name evidence="3" type="ORF">SAMN05216170_1586</name>
</gene>